<keyword evidence="3" id="KW-1185">Reference proteome</keyword>
<comment type="caution">
    <text evidence="2">The sequence shown here is derived from an EMBL/GenBank/DDBJ whole genome shotgun (WGS) entry which is preliminary data.</text>
</comment>
<dbReference type="PANTHER" id="PTHR28047">
    <property type="entry name" value="PROTEIN DCG1"/>
    <property type="match status" value="1"/>
</dbReference>
<organism evidence="2 3">
    <name type="scientific">Dankookia rubra</name>
    <dbReference type="NCBI Taxonomy" id="1442381"/>
    <lineage>
        <taxon>Bacteria</taxon>
        <taxon>Pseudomonadati</taxon>
        <taxon>Pseudomonadota</taxon>
        <taxon>Alphaproteobacteria</taxon>
        <taxon>Acetobacterales</taxon>
        <taxon>Roseomonadaceae</taxon>
        <taxon>Dankookia</taxon>
    </lineage>
</organism>
<evidence type="ECO:0000313" key="3">
    <source>
        <dbReference type="Proteomes" id="UP000295096"/>
    </source>
</evidence>
<dbReference type="InterPro" id="IPR053714">
    <property type="entry name" value="Iso_Racemase_Enz_sf"/>
</dbReference>
<dbReference type="Gene3D" id="3.40.50.12500">
    <property type="match status" value="1"/>
</dbReference>
<evidence type="ECO:0000256" key="1">
    <source>
        <dbReference type="ARBA" id="ARBA00038414"/>
    </source>
</evidence>
<evidence type="ECO:0008006" key="4">
    <source>
        <dbReference type="Google" id="ProtNLM"/>
    </source>
</evidence>
<proteinExistence type="inferred from homology"/>
<comment type="similarity">
    <text evidence="1">Belongs to the HyuE racemase family.</text>
</comment>
<dbReference type="InterPro" id="IPR015942">
    <property type="entry name" value="Asp/Glu/hydantoin_racemase"/>
</dbReference>
<evidence type="ECO:0000313" key="2">
    <source>
        <dbReference type="EMBL" id="TDH59335.1"/>
    </source>
</evidence>
<accession>A0A4V3A9I3</accession>
<protein>
    <recommendedName>
        <fullName evidence="4">Hydantoin racemase</fullName>
    </recommendedName>
</protein>
<dbReference type="RefSeq" id="WP_133291849.1">
    <property type="nucleotide sequence ID" value="NZ_SMSJ01000070.1"/>
</dbReference>
<reference evidence="2 3" key="1">
    <citation type="journal article" date="2016" name="J. Microbiol.">
        <title>Dankookia rubra gen. nov., sp. nov., an alphaproteobacterium isolated from sediment of a shallow stream.</title>
        <authorList>
            <person name="Kim W.H."/>
            <person name="Kim D.H."/>
            <person name="Kang K."/>
            <person name="Ahn T.Y."/>
        </authorList>
    </citation>
    <scope>NUCLEOTIDE SEQUENCE [LARGE SCALE GENOMIC DNA]</scope>
    <source>
        <strain evidence="2 3">JCM30602</strain>
    </source>
</reference>
<dbReference type="EMBL" id="SMSJ01000070">
    <property type="protein sequence ID" value="TDH59335.1"/>
    <property type="molecule type" value="Genomic_DNA"/>
</dbReference>
<dbReference type="Pfam" id="PF01177">
    <property type="entry name" value="Asp_Glu_race"/>
    <property type="match status" value="1"/>
</dbReference>
<dbReference type="PANTHER" id="PTHR28047:SF5">
    <property type="entry name" value="PROTEIN DCG1"/>
    <property type="match status" value="1"/>
</dbReference>
<name>A0A4V3A9I3_9PROT</name>
<gene>
    <name evidence="2" type="ORF">E2C06_27835</name>
</gene>
<dbReference type="InterPro" id="IPR052186">
    <property type="entry name" value="Hydantoin_racemase-like"/>
</dbReference>
<dbReference type="AlphaFoldDB" id="A0A4V3A9I3"/>
<dbReference type="Proteomes" id="UP000295096">
    <property type="component" value="Unassembled WGS sequence"/>
</dbReference>
<sequence>MRIWHQSFSDLDLAPIYRATLARHAKAVLPPGDSVVLHGLRPGTYGRDFAPIHAIRHRYLEYLNEAQVVEAALAAERAGYDAFALGCFHDPALRSVRSLVDIPCVGLSETCMLVACSLGQRFGMVSLEASQRARHEELAGSYGLRERLAGVVAMHPPIDEYSLEGDEDTAGPLAEAFHAACARLVEMGSEVIILSDGFLNEFVWRHGLKTSHGAVVMDALGTLFRYAQFMVGAWASIGLQVSRAGRCARPPAAMLAEARAVAGAIDMVDSDFSGAAGRR</sequence>
<dbReference type="OrthoDB" id="9791723at2"/>
<dbReference type="GO" id="GO:0047661">
    <property type="term" value="F:amino-acid racemase activity"/>
    <property type="evidence" value="ECO:0007669"/>
    <property type="project" value="InterPro"/>
</dbReference>